<reference evidence="1 2" key="1">
    <citation type="submission" date="2019-05" db="EMBL/GenBank/DDBJ databases">
        <title>Another draft genome of Portunus trituberculatus and its Hox gene families provides insights of decapod evolution.</title>
        <authorList>
            <person name="Jeong J.-H."/>
            <person name="Song I."/>
            <person name="Kim S."/>
            <person name="Choi T."/>
            <person name="Kim D."/>
            <person name="Ryu S."/>
            <person name="Kim W."/>
        </authorList>
    </citation>
    <scope>NUCLEOTIDE SEQUENCE [LARGE SCALE GENOMIC DNA]</scope>
    <source>
        <tissue evidence="1">Muscle</tissue>
    </source>
</reference>
<evidence type="ECO:0000313" key="1">
    <source>
        <dbReference type="EMBL" id="MPC45546.1"/>
    </source>
</evidence>
<dbReference type="Proteomes" id="UP000324222">
    <property type="component" value="Unassembled WGS sequence"/>
</dbReference>
<sequence length="88" mass="9819">MNLNASFSKDEEHYDCFTSLKDNSNDLGANIATLDNTTRAKVKQCLPRSHTTWQVEADHLSFGTGRFDKAMKVESPKLGIQKGEGWSV</sequence>
<dbReference type="AlphaFoldDB" id="A0A5B7FJD1"/>
<protein>
    <submittedName>
        <fullName evidence="1">Uncharacterized protein</fullName>
    </submittedName>
</protein>
<accession>A0A5B7FJD1</accession>
<organism evidence="1 2">
    <name type="scientific">Portunus trituberculatus</name>
    <name type="common">Swimming crab</name>
    <name type="synonym">Neptunus trituberculatus</name>
    <dbReference type="NCBI Taxonomy" id="210409"/>
    <lineage>
        <taxon>Eukaryota</taxon>
        <taxon>Metazoa</taxon>
        <taxon>Ecdysozoa</taxon>
        <taxon>Arthropoda</taxon>
        <taxon>Crustacea</taxon>
        <taxon>Multicrustacea</taxon>
        <taxon>Malacostraca</taxon>
        <taxon>Eumalacostraca</taxon>
        <taxon>Eucarida</taxon>
        <taxon>Decapoda</taxon>
        <taxon>Pleocyemata</taxon>
        <taxon>Brachyura</taxon>
        <taxon>Eubrachyura</taxon>
        <taxon>Portunoidea</taxon>
        <taxon>Portunidae</taxon>
        <taxon>Portuninae</taxon>
        <taxon>Portunus</taxon>
    </lineage>
</organism>
<evidence type="ECO:0000313" key="2">
    <source>
        <dbReference type="Proteomes" id="UP000324222"/>
    </source>
</evidence>
<comment type="caution">
    <text evidence="1">The sequence shown here is derived from an EMBL/GenBank/DDBJ whole genome shotgun (WGS) entry which is preliminary data.</text>
</comment>
<dbReference type="EMBL" id="VSRR010006778">
    <property type="protein sequence ID" value="MPC45546.1"/>
    <property type="molecule type" value="Genomic_DNA"/>
</dbReference>
<keyword evidence="2" id="KW-1185">Reference proteome</keyword>
<proteinExistence type="predicted"/>
<gene>
    <name evidence="1" type="ORF">E2C01_039248</name>
</gene>
<name>A0A5B7FJD1_PORTR</name>